<dbReference type="PANTHER" id="PTHR10907:SF47">
    <property type="entry name" value="REGUCALCIN"/>
    <property type="match status" value="1"/>
</dbReference>
<dbReference type="Gene3D" id="2.120.10.30">
    <property type="entry name" value="TolB, C-terminal domain"/>
    <property type="match status" value="1"/>
</dbReference>
<feature type="active site" description="Proton donor/acceptor" evidence="2">
    <location>
        <position position="191"/>
    </location>
</feature>
<keyword evidence="3" id="KW-0479">Metal-binding</keyword>
<comment type="cofactor">
    <cofactor evidence="3">
        <name>Zn(2+)</name>
        <dbReference type="ChEBI" id="CHEBI:29105"/>
    </cofactor>
    <text evidence="3">Binds 1 divalent metal cation per subunit.</text>
</comment>
<keyword evidence="3" id="KW-0862">Zinc</keyword>
<feature type="binding site" evidence="3">
    <location>
        <position position="94"/>
    </location>
    <ligand>
        <name>substrate</name>
    </ligand>
</feature>
<dbReference type="RefSeq" id="WP_119136544.1">
    <property type="nucleotide sequence ID" value="NZ_QXXQ01000018.1"/>
</dbReference>
<dbReference type="InterPro" id="IPR005511">
    <property type="entry name" value="SMP-30"/>
</dbReference>
<proteinExistence type="inferred from homology"/>
<dbReference type="Pfam" id="PF08450">
    <property type="entry name" value="SGL"/>
    <property type="match status" value="1"/>
</dbReference>
<comment type="caution">
    <text evidence="5">The sequence shown here is derived from an EMBL/GenBank/DDBJ whole genome shotgun (WGS) entry which is preliminary data.</text>
</comment>
<protein>
    <submittedName>
        <fullName evidence="5">SMP-30/gluconolactonase/LRE family protein</fullName>
    </submittedName>
</protein>
<feature type="binding site" evidence="3">
    <location>
        <position position="96"/>
    </location>
    <ligand>
        <name>substrate</name>
    </ligand>
</feature>
<dbReference type="SUPFAM" id="SSF63829">
    <property type="entry name" value="Calcium-dependent phosphotriesterase"/>
    <property type="match status" value="1"/>
</dbReference>
<sequence>MSLFDDRTCELGEGPIWHPLRARYFWFDILNRRLLSRDDSGPLEWRFDRMVSAAGWVDADRMIMATETGLAVLDLRDGALVPLVAVEAEDRATRSNDGRADRQGGFWFGTMGKRAEPGSGAIYRYYRGAVRQVVAGVTIPNAICFVPDGRAAFYADTAAGRIWRQPLDAEGWPAGDPAPFLDLSAQGLNPDGAVIDAEGGLWCALWGAGRVTRFDMAGRATDHLDLPGRHSSCPAFGGPDLRDMLVTTAREGIAAPDPAQGCTYLLRAPVAGLAEPRVIL</sequence>
<organism evidence="5 6">
    <name type="scientific">Gemmobacter lutimaris</name>
    <dbReference type="NCBI Taxonomy" id="2306023"/>
    <lineage>
        <taxon>Bacteria</taxon>
        <taxon>Pseudomonadati</taxon>
        <taxon>Pseudomonadota</taxon>
        <taxon>Alphaproteobacteria</taxon>
        <taxon>Rhodobacterales</taxon>
        <taxon>Paracoccaceae</taxon>
        <taxon>Gemmobacter</taxon>
    </lineage>
</organism>
<dbReference type="OrthoDB" id="2633250at2"/>
<dbReference type="GO" id="GO:0019853">
    <property type="term" value="P:L-ascorbic acid biosynthetic process"/>
    <property type="evidence" value="ECO:0007669"/>
    <property type="project" value="TreeGrafter"/>
</dbReference>
<evidence type="ECO:0000256" key="2">
    <source>
        <dbReference type="PIRSR" id="PIRSR605511-1"/>
    </source>
</evidence>
<keyword evidence="6" id="KW-1185">Reference proteome</keyword>
<dbReference type="Proteomes" id="UP000266649">
    <property type="component" value="Unassembled WGS sequence"/>
</dbReference>
<gene>
    <name evidence="5" type="ORF">D2N39_19995</name>
</gene>
<name>A0A398BHQ4_9RHOB</name>
<dbReference type="GO" id="GO:0004341">
    <property type="term" value="F:gluconolactonase activity"/>
    <property type="evidence" value="ECO:0007669"/>
    <property type="project" value="TreeGrafter"/>
</dbReference>
<accession>A0A398BHQ4</accession>
<feature type="domain" description="SMP-30/Gluconolactonase/LRE-like region" evidence="4">
    <location>
        <begin position="11"/>
        <end position="250"/>
    </location>
</feature>
<evidence type="ECO:0000313" key="6">
    <source>
        <dbReference type="Proteomes" id="UP000266649"/>
    </source>
</evidence>
<reference evidence="5 6" key="1">
    <citation type="submission" date="2018-09" db="EMBL/GenBank/DDBJ databases">
        <title>Gemmobacter lutimaris sp. nov., a marine bacterium isolated from tidal flat.</title>
        <authorList>
            <person name="Lee D.W."/>
            <person name="Yoo Y."/>
            <person name="Kim J.-J."/>
            <person name="Kim B.S."/>
        </authorList>
    </citation>
    <scope>NUCLEOTIDE SEQUENCE [LARGE SCALE GENOMIC DNA]</scope>
    <source>
        <strain evidence="5 6">YJ-T1-11</strain>
    </source>
</reference>
<evidence type="ECO:0000256" key="3">
    <source>
        <dbReference type="PIRSR" id="PIRSR605511-2"/>
    </source>
</evidence>
<feature type="binding site" evidence="3">
    <location>
        <position position="141"/>
    </location>
    <ligand>
        <name>a divalent metal cation</name>
        <dbReference type="ChEBI" id="CHEBI:60240"/>
    </ligand>
</feature>
<dbReference type="InterPro" id="IPR013658">
    <property type="entry name" value="SGL"/>
</dbReference>
<evidence type="ECO:0000259" key="4">
    <source>
        <dbReference type="Pfam" id="PF08450"/>
    </source>
</evidence>
<dbReference type="EMBL" id="QXXQ01000018">
    <property type="protein sequence ID" value="RID90059.1"/>
    <property type="molecule type" value="Genomic_DNA"/>
</dbReference>
<feature type="binding site" evidence="3">
    <location>
        <position position="13"/>
    </location>
    <ligand>
        <name>a divalent metal cation</name>
        <dbReference type="ChEBI" id="CHEBI:60240"/>
    </ligand>
</feature>
<evidence type="ECO:0000256" key="1">
    <source>
        <dbReference type="ARBA" id="ARBA00008853"/>
    </source>
</evidence>
<dbReference type="PANTHER" id="PTHR10907">
    <property type="entry name" value="REGUCALCIN"/>
    <property type="match status" value="1"/>
</dbReference>
<evidence type="ECO:0000313" key="5">
    <source>
        <dbReference type="EMBL" id="RID90059.1"/>
    </source>
</evidence>
<comment type="similarity">
    <text evidence="1">Belongs to the SMP-30/CGR1 family.</text>
</comment>
<feature type="binding site" evidence="3">
    <location>
        <position position="191"/>
    </location>
    <ligand>
        <name>a divalent metal cation</name>
        <dbReference type="ChEBI" id="CHEBI:60240"/>
    </ligand>
</feature>
<dbReference type="PRINTS" id="PR01790">
    <property type="entry name" value="SMP30FAMILY"/>
</dbReference>
<dbReference type="GO" id="GO:0005509">
    <property type="term" value="F:calcium ion binding"/>
    <property type="evidence" value="ECO:0007669"/>
    <property type="project" value="TreeGrafter"/>
</dbReference>
<dbReference type="InterPro" id="IPR011042">
    <property type="entry name" value="6-blade_b-propeller_TolB-like"/>
</dbReference>
<dbReference type="AlphaFoldDB" id="A0A398BHQ4"/>